<evidence type="ECO:0000313" key="2">
    <source>
        <dbReference type="Proteomes" id="UP000093391"/>
    </source>
</evidence>
<evidence type="ECO:0000313" key="1">
    <source>
        <dbReference type="EMBL" id="AOA58059.1"/>
    </source>
</evidence>
<dbReference type="SUPFAM" id="SSF55729">
    <property type="entry name" value="Acyl-CoA N-acyltransferases (Nat)"/>
    <property type="match status" value="2"/>
</dbReference>
<dbReference type="EMBL" id="CP016895">
    <property type="protein sequence ID" value="AOA58059.1"/>
    <property type="molecule type" value="Genomic_DNA"/>
</dbReference>
<evidence type="ECO:0008006" key="3">
    <source>
        <dbReference type="Google" id="ProtNLM"/>
    </source>
</evidence>
<dbReference type="RefSeq" id="WP_067553809.1">
    <property type="nucleotide sequence ID" value="NZ_CP016895.1"/>
</dbReference>
<sequence>MMNLQQNIYFRSPAVPDLVLRSAEIGDDAQLLEVIKEVMPSNRMSLSFERVNSYLSASTILGHTRQCLVIVKETRPDQILGMFLLAWKQCGTAPQHYALCYICDLRFRKELRGKRNVRLIMDYLAATFPQHNFYQSIILADNVLARKVFHVTREHYFSPYIWDNIYTYNISHFKAIDLPHYLNVVPLEEGHIDAVLEFLADLQQYYNFLTIYDFKNIHTDQKFWQGLSYNDFYIVVDESNQIVGLYGLWDQKHIKRIRVLDYHYPLKLVKPLYNLYATLCGKMTLPKVRQCFEYLLMQGPFCSPHRADVFEFMLHHAMQSAKAQNHQILSLSLAENDPRRYVMEQATAEIIHAIHSLHSFQADPTQYFDRQKISYIDVARI</sequence>
<dbReference type="Proteomes" id="UP000093391">
    <property type="component" value="Chromosome"/>
</dbReference>
<reference evidence="1 2" key="1">
    <citation type="submission" date="2016-08" db="EMBL/GenBank/DDBJ databases">
        <authorList>
            <person name="Seilhamer J.J."/>
        </authorList>
    </citation>
    <scope>NUCLEOTIDE SEQUENCE [LARGE SCALE GENOMIC DNA]</scope>
    <source>
        <strain evidence="1 2">BRTC-1</strain>
    </source>
</reference>
<proteinExistence type="predicted"/>
<dbReference type="STRING" id="1789224.BFG52_06645"/>
<organism evidence="1 2">
    <name type="scientific">Acinetobacter larvae</name>
    <dbReference type="NCBI Taxonomy" id="1789224"/>
    <lineage>
        <taxon>Bacteria</taxon>
        <taxon>Pseudomonadati</taxon>
        <taxon>Pseudomonadota</taxon>
        <taxon>Gammaproteobacteria</taxon>
        <taxon>Moraxellales</taxon>
        <taxon>Moraxellaceae</taxon>
        <taxon>Acinetobacter</taxon>
    </lineage>
</organism>
<protein>
    <recommendedName>
        <fullName evidence="3">N-acetyltransferase domain-containing protein</fullName>
    </recommendedName>
</protein>
<dbReference type="KEGG" id="ala:BFG52_06645"/>
<dbReference type="InterPro" id="IPR016181">
    <property type="entry name" value="Acyl_CoA_acyltransferase"/>
</dbReference>
<accession>A0A1B2LYU2</accession>
<gene>
    <name evidence="1" type="ORF">BFG52_06645</name>
</gene>
<dbReference type="AlphaFoldDB" id="A0A1B2LYU2"/>
<dbReference type="OrthoDB" id="8984553at2"/>
<keyword evidence="2" id="KW-1185">Reference proteome</keyword>
<name>A0A1B2LYU2_9GAMM</name>